<protein>
    <submittedName>
        <fullName evidence="3">VanZ family protein</fullName>
    </submittedName>
</protein>
<accession>A0A9D7LPJ1</accession>
<dbReference type="EMBL" id="JADKBR010000017">
    <property type="protein sequence ID" value="MBK8891607.1"/>
    <property type="molecule type" value="Genomic_DNA"/>
</dbReference>
<proteinExistence type="predicted"/>
<comment type="caution">
    <text evidence="3">The sequence shown here is derived from an EMBL/GenBank/DDBJ whole genome shotgun (WGS) entry which is preliminary data.</text>
</comment>
<feature type="transmembrane region" description="Helical" evidence="1">
    <location>
        <begin position="136"/>
        <end position="155"/>
    </location>
</feature>
<reference evidence="3" key="1">
    <citation type="submission" date="2020-10" db="EMBL/GenBank/DDBJ databases">
        <title>Connecting structure to function with the recovery of over 1000 high-quality activated sludge metagenome-assembled genomes encoding full-length rRNA genes using long-read sequencing.</title>
        <authorList>
            <person name="Singleton C.M."/>
            <person name="Petriglieri F."/>
            <person name="Kristensen J.M."/>
            <person name="Kirkegaard R.H."/>
            <person name="Michaelsen T.Y."/>
            <person name="Andersen M.H."/>
            <person name="Karst S.M."/>
            <person name="Dueholm M.S."/>
            <person name="Nielsen P.H."/>
            <person name="Albertsen M."/>
        </authorList>
    </citation>
    <scope>NUCLEOTIDE SEQUENCE</scope>
    <source>
        <strain evidence="3">OdNE_18-Q3-R46-58_BAT3C.305</strain>
    </source>
</reference>
<feature type="transmembrane region" description="Helical" evidence="1">
    <location>
        <begin position="82"/>
        <end position="100"/>
    </location>
</feature>
<organism evidence="3 4">
    <name type="scientific">Candidatus Dechloromonas phosphorivorans</name>
    <dbReference type="NCBI Taxonomy" id="2899244"/>
    <lineage>
        <taxon>Bacteria</taxon>
        <taxon>Pseudomonadati</taxon>
        <taxon>Pseudomonadota</taxon>
        <taxon>Betaproteobacteria</taxon>
        <taxon>Rhodocyclales</taxon>
        <taxon>Azonexaceae</taxon>
        <taxon>Dechloromonas</taxon>
    </lineage>
</organism>
<feature type="domain" description="VanZ-like" evidence="2">
    <location>
        <begin position="52"/>
        <end position="124"/>
    </location>
</feature>
<dbReference type="InterPro" id="IPR006976">
    <property type="entry name" value="VanZ-like"/>
</dbReference>
<feature type="transmembrane region" description="Helical" evidence="1">
    <location>
        <begin position="194"/>
        <end position="213"/>
    </location>
</feature>
<evidence type="ECO:0000256" key="1">
    <source>
        <dbReference type="SAM" id="Phobius"/>
    </source>
</evidence>
<keyword evidence="1" id="KW-0812">Transmembrane</keyword>
<feature type="transmembrane region" description="Helical" evidence="1">
    <location>
        <begin position="308"/>
        <end position="325"/>
    </location>
</feature>
<evidence type="ECO:0000313" key="4">
    <source>
        <dbReference type="Proteomes" id="UP000808146"/>
    </source>
</evidence>
<evidence type="ECO:0000313" key="3">
    <source>
        <dbReference type="EMBL" id="MBK8891607.1"/>
    </source>
</evidence>
<dbReference type="Proteomes" id="UP000808146">
    <property type="component" value="Unassembled WGS sequence"/>
</dbReference>
<evidence type="ECO:0000259" key="2">
    <source>
        <dbReference type="Pfam" id="PF04892"/>
    </source>
</evidence>
<dbReference type="Pfam" id="PF04892">
    <property type="entry name" value="VanZ"/>
    <property type="match status" value="1"/>
</dbReference>
<keyword evidence="1" id="KW-1133">Transmembrane helix</keyword>
<gene>
    <name evidence="3" type="ORF">IPN75_15135</name>
</gene>
<name>A0A9D7LPJ1_9RHOO</name>
<sequence length="418" mass="46203">MLAKLILLDISPSASFPIDILLSSAELEQKMHGDNWGWLLAGDPQGNILIIVKLLSEIALTLPFGLFLGYRSKRQSATLKQAAWSGLLLGCFIEIAQFFTASGVSQGFSVLTRIVGVCGGLAMWNHRANWTPEKLAALLSRYALPLATLYLLALLQVNGWFSRTWNGPGYAAAQLDELHFLPFYYHYFTTEAKALFSLASVCLMYVPIGLLTWSRHGLPSHAFLYALFLASIVETGKLFLQDMHPDPTNIMLGALASWAVVHIARQLSNSVAASANPKLGTELAEDNQHQLPAEKQKKTAWHLTVSPLARAVMFATLIFATYWAATFPTQPMLLSLFLLISAATIWRRPALIICIIPAALPILDLAPWSGRFFFDEFDLLILISLAIGYTRLPPIPKKELHTDPLFTLAVGLLTQFCH</sequence>
<keyword evidence="1" id="KW-0472">Membrane</keyword>
<dbReference type="AlphaFoldDB" id="A0A9D7LPJ1"/>
<feature type="transmembrane region" description="Helical" evidence="1">
    <location>
        <begin position="48"/>
        <end position="70"/>
    </location>
</feature>
<feature type="transmembrane region" description="Helical" evidence="1">
    <location>
        <begin position="222"/>
        <end position="240"/>
    </location>
</feature>